<dbReference type="SUPFAM" id="SSF51206">
    <property type="entry name" value="cAMP-binding domain-like"/>
    <property type="match status" value="1"/>
</dbReference>
<dbReference type="InterPro" id="IPR014710">
    <property type="entry name" value="RmlC-like_jellyroll"/>
</dbReference>
<name>A0A7R9PZ06_9ACAR</name>
<sequence>MVKSFVYIKYIEITHTSDVETVCTLGVGTAFGESVLGDGSHSHSIITQEPCTLLRVKRLDFQDLWNHKSHLMQEIVANCYDNKSGATKRVSDPSISSLHLDSIDENNHINDESVDNYTNLSLINTEIPENRMECWATDGSDGEGMQSMKSKSSVRQLLTINRFVSTGSQTHR</sequence>
<evidence type="ECO:0000313" key="2">
    <source>
        <dbReference type="Proteomes" id="UP000759131"/>
    </source>
</evidence>
<evidence type="ECO:0008006" key="3">
    <source>
        <dbReference type="Google" id="ProtNLM"/>
    </source>
</evidence>
<proteinExistence type="predicted"/>
<evidence type="ECO:0000313" key="1">
    <source>
        <dbReference type="EMBL" id="CAD7625527.1"/>
    </source>
</evidence>
<dbReference type="AlphaFoldDB" id="A0A7R9PZ06"/>
<accession>A0A7R9PZ06</accession>
<dbReference type="CDD" id="cd00038">
    <property type="entry name" value="CAP_ED"/>
    <property type="match status" value="1"/>
</dbReference>
<gene>
    <name evidence="1" type="ORF">OSB1V03_LOCUS5961</name>
</gene>
<protein>
    <recommendedName>
        <fullName evidence="3">Cyclic nucleotide-binding domain-containing protein</fullName>
    </recommendedName>
</protein>
<dbReference type="OrthoDB" id="21144at2759"/>
<reference evidence="1" key="1">
    <citation type="submission" date="2020-11" db="EMBL/GenBank/DDBJ databases">
        <authorList>
            <person name="Tran Van P."/>
        </authorList>
    </citation>
    <scope>NUCLEOTIDE SEQUENCE</scope>
</reference>
<organism evidence="1">
    <name type="scientific">Medioppia subpectinata</name>
    <dbReference type="NCBI Taxonomy" id="1979941"/>
    <lineage>
        <taxon>Eukaryota</taxon>
        <taxon>Metazoa</taxon>
        <taxon>Ecdysozoa</taxon>
        <taxon>Arthropoda</taxon>
        <taxon>Chelicerata</taxon>
        <taxon>Arachnida</taxon>
        <taxon>Acari</taxon>
        <taxon>Acariformes</taxon>
        <taxon>Sarcoptiformes</taxon>
        <taxon>Oribatida</taxon>
        <taxon>Brachypylina</taxon>
        <taxon>Oppioidea</taxon>
        <taxon>Oppiidae</taxon>
        <taxon>Medioppia</taxon>
    </lineage>
</organism>
<dbReference type="EMBL" id="CAJPIZ010003131">
    <property type="protein sequence ID" value="CAG2105957.1"/>
    <property type="molecule type" value="Genomic_DNA"/>
</dbReference>
<dbReference type="Proteomes" id="UP000759131">
    <property type="component" value="Unassembled WGS sequence"/>
</dbReference>
<dbReference type="InterPro" id="IPR000595">
    <property type="entry name" value="cNMP-bd_dom"/>
</dbReference>
<dbReference type="EMBL" id="OC857706">
    <property type="protein sequence ID" value="CAD7625527.1"/>
    <property type="molecule type" value="Genomic_DNA"/>
</dbReference>
<keyword evidence="2" id="KW-1185">Reference proteome</keyword>
<dbReference type="InterPro" id="IPR018490">
    <property type="entry name" value="cNMP-bd_dom_sf"/>
</dbReference>
<dbReference type="Gene3D" id="2.60.120.10">
    <property type="entry name" value="Jelly Rolls"/>
    <property type="match status" value="1"/>
</dbReference>